<sequence length="123" mass="14241">MGANFIEIPIERVEVHFKSSGRIINLKPEFIGPYTTDTLYADNTPYLSTNTVAILFKRVQDHSFLVNFSDWSVVTEAIKKDNVIFRLITPPSFDDIDLTPNEMLFNKYIDMFEFRGAVKEKEN</sequence>
<organism evidence="1">
    <name type="scientific">Siphoviridae sp. ct0yq10</name>
    <dbReference type="NCBI Taxonomy" id="2826270"/>
    <lineage>
        <taxon>Viruses</taxon>
        <taxon>Duplodnaviria</taxon>
        <taxon>Heunggongvirae</taxon>
        <taxon>Uroviricota</taxon>
        <taxon>Caudoviricetes</taxon>
    </lineage>
</organism>
<protein>
    <submittedName>
        <fullName evidence="1">Uncharacterized protein</fullName>
    </submittedName>
</protein>
<proteinExistence type="predicted"/>
<evidence type="ECO:0000313" key="1">
    <source>
        <dbReference type="EMBL" id="DAD84050.1"/>
    </source>
</evidence>
<name>A0A8S5MPG0_9CAUD</name>
<reference evidence="1" key="1">
    <citation type="journal article" date="2021" name="Proc. Natl. Acad. Sci. U.S.A.">
        <title>A Catalog of Tens of Thousands of Viruses from Human Metagenomes Reveals Hidden Associations with Chronic Diseases.</title>
        <authorList>
            <person name="Tisza M.J."/>
            <person name="Buck C.B."/>
        </authorList>
    </citation>
    <scope>NUCLEOTIDE SEQUENCE</scope>
    <source>
        <strain evidence="1">Ct0yq10</strain>
    </source>
</reference>
<accession>A0A8S5MPG0</accession>
<dbReference type="EMBL" id="BK014951">
    <property type="protein sequence ID" value="DAD84050.1"/>
    <property type="molecule type" value="Genomic_DNA"/>
</dbReference>